<feature type="compositionally biased region" description="Polar residues" evidence="9">
    <location>
        <begin position="74"/>
        <end position="84"/>
    </location>
</feature>
<dbReference type="STRING" id="180088.A0A1J8QEB6"/>
<keyword evidence="4 8" id="KW-0805">Transcription regulation</keyword>
<feature type="region of interest" description="Disordered" evidence="9">
    <location>
        <begin position="73"/>
        <end position="94"/>
    </location>
</feature>
<dbReference type="OrthoDB" id="10251234at2759"/>
<keyword evidence="6 8" id="KW-0539">Nucleus</keyword>
<reference evidence="10 11" key="1">
    <citation type="submission" date="2016-03" db="EMBL/GenBank/DDBJ databases">
        <title>Comparative genomics of the ectomycorrhizal sister species Rhizopogon vinicolor and Rhizopogon vesiculosus (Basidiomycota: Boletales) reveals a divergence of the mating type B locus.</title>
        <authorList>
            <person name="Mujic A.B."/>
            <person name="Kuo A."/>
            <person name="Tritt A."/>
            <person name="Lipzen A."/>
            <person name="Chen C."/>
            <person name="Johnson J."/>
            <person name="Sharma A."/>
            <person name="Barry K."/>
            <person name="Grigoriev I.V."/>
            <person name="Spatafora J.W."/>
        </authorList>
    </citation>
    <scope>NUCLEOTIDE SEQUENCE [LARGE SCALE GENOMIC DNA]</scope>
    <source>
        <strain evidence="10 11">AM-OR11-056</strain>
    </source>
</reference>
<evidence type="ECO:0000313" key="10">
    <source>
        <dbReference type="EMBL" id="OJA19007.1"/>
    </source>
</evidence>
<comment type="similarity">
    <text evidence="2 8">Belongs to the Mediator complex subunit 17 family.</text>
</comment>
<evidence type="ECO:0000256" key="6">
    <source>
        <dbReference type="ARBA" id="ARBA00023242"/>
    </source>
</evidence>
<dbReference type="PANTHER" id="PTHR13114">
    <property type="entry name" value="MEDIATOR OF RNA POLYMERASE II TRANSCRIPTION SUBUNIT 17"/>
    <property type="match status" value="1"/>
</dbReference>
<dbReference type="InterPro" id="IPR019313">
    <property type="entry name" value="Mediator_Med17"/>
</dbReference>
<sequence>MEQPSWKKTKLSLERPYKDHKGEPIPVLLDITPDGVQVFEPPQDPTKFLGENLRRIFIERGVDFFERQDALTATGDSSIPQTLDTNDDKVEPDHREEDVLKAMMTPEELLKMRMEIMPQLFTALGEMTHARELLSLLLASTAPTDPSPVPSLPSSTLTASIVTKPPPIPSVEAFNAQLTIGGKDEALRKAASLFKTAANNLERSRLRGQRYWVDALKTRRANWGLVPAPLPFGAPTGKGADKTSKDFFVSFGLEESPAHFRRRAVGHMATYETSSHVLVFPHRQRVRLQVSLIFTDSSGFSRTASNNIPSLSDTSLEDSLKNAQREMVEEELFSVLIKEASTLPTASAQVAERLIVIDAAKGTELKFELVDGEAVNAQQSYTSDERLSATCNLIYFALQGLLLSLHALQKSQRLSFANPQRLPSSFPNKAPLLQPIIDFLQYQVFCDRIKVELDKMVFSLRKASIPCSLRFDAVGESGHQLVEHLVADETGRRIGGEALLRIDARQVTISCAFLHNAYVYRRETLRLTFLSPSSLTAHLPQATLSIASIPQLIQLLSDEVEKCLLNRLCELGSHVCERVGATWFVDFVSGKAVGRWEGSILNFRIIFGKDFAIHSSAYCLNRASHQLSLLETYTPETSIPLVAWLQELLEKTITES</sequence>
<dbReference type="Proteomes" id="UP000183567">
    <property type="component" value="Unassembled WGS sequence"/>
</dbReference>
<evidence type="ECO:0000256" key="5">
    <source>
        <dbReference type="ARBA" id="ARBA00023163"/>
    </source>
</evidence>
<organism evidence="10 11">
    <name type="scientific">Rhizopogon vesiculosus</name>
    <dbReference type="NCBI Taxonomy" id="180088"/>
    <lineage>
        <taxon>Eukaryota</taxon>
        <taxon>Fungi</taxon>
        <taxon>Dikarya</taxon>
        <taxon>Basidiomycota</taxon>
        <taxon>Agaricomycotina</taxon>
        <taxon>Agaricomycetes</taxon>
        <taxon>Agaricomycetidae</taxon>
        <taxon>Boletales</taxon>
        <taxon>Suillineae</taxon>
        <taxon>Rhizopogonaceae</taxon>
        <taxon>Rhizopogon</taxon>
    </lineage>
</organism>
<dbReference type="EMBL" id="LVVM01001214">
    <property type="protein sequence ID" value="OJA19007.1"/>
    <property type="molecule type" value="Genomic_DNA"/>
</dbReference>
<keyword evidence="11" id="KW-1185">Reference proteome</keyword>
<evidence type="ECO:0000256" key="2">
    <source>
        <dbReference type="ARBA" id="ARBA00005635"/>
    </source>
</evidence>
<comment type="subunit">
    <text evidence="8">Component of the Mediator complex.</text>
</comment>
<dbReference type="GO" id="GO:0006357">
    <property type="term" value="P:regulation of transcription by RNA polymerase II"/>
    <property type="evidence" value="ECO:0007669"/>
    <property type="project" value="InterPro"/>
</dbReference>
<evidence type="ECO:0000256" key="9">
    <source>
        <dbReference type="SAM" id="MobiDB-lite"/>
    </source>
</evidence>
<comment type="function">
    <text evidence="8">Component of the Mediator complex, a coactivator involved in the regulated transcription of nearly all RNA polymerase II-dependent genes. Mediator functions as a bridge to convey information from gene-specific regulatory proteins to the basal RNA polymerase II transcription machinery. Mediator is recruited to promoters by direct interactions with regulatory proteins and serves as a scaffold for the assembly of a functional preinitiation complex with RNA polymerase II and the general transcription factors.</text>
</comment>
<evidence type="ECO:0000256" key="4">
    <source>
        <dbReference type="ARBA" id="ARBA00023015"/>
    </source>
</evidence>
<feature type="region of interest" description="Disordered" evidence="9">
    <location>
        <begin position="1"/>
        <end position="24"/>
    </location>
</feature>
<keyword evidence="8" id="KW-0010">Activator</keyword>
<evidence type="ECO:0000256" key="1">
    <source>
        <dbReference type="ARBA" id="ARBA00004123"/>
    </source>
</evidence>
<gene>
    <name evidence="8" type="primary">MED17</name>
    <name evidence="10" type="ORF">AZE42_00349</name>
</gene>
<feature type="compositionally biased region" description="Basic and acidic residues" evidence="9">
    <location>
        <begin position="11"/>
        <end position="23"/>
    </location>
</feature>
<dbReference type="GO" id="GO:0003712">
    <property type="term" value="F:transcription coregulator activity"/>
    <property type="evidence" value="ECO:0007669"/>
    <property type="project" value="InterPro"/>
</dbReference>
<dbReference type="GO" id="GO:0016592">
    <property type="term" value="C:mediator complex"/>
    <property type="evidence" value="ECO:0007669"/>
    <property type="project" value="InterPro"/>
</dbReference>
<dbReference type="PANTHER" id="PTHR13114:SF7">
    <property type="entry name" value="MEDIATOR OF RNA POLYMERASE II TRANSCRIPTION SUBUNIT 17"/>
    <property type="match status" value="1"/>
</dbReference>
<dbReference type="GO" id="GO:0070847">
    <property type="term" value="C:core mediator complex"/>
    <property type="evidence" value="ECO:0007669"/>
    <property type="project" value="TreeGrafter"/>
</dbReference>
<comment type="subcellular location">
    <subcellularLocation>
        <location evidence="1 8">Nucleus</location>
    </subcellularLocation>
</comment>
<evidence type="ECO:0000256" key="7">
    <source>
        <dbReference type="ARBA" id="ARBA00032014"/>
    </source>
</evidence>
<protein>
    <recommendedName>
        <fullName evidence="3 8">Mediator of RNA polymerase II transcription subunit 17</fullName>
    </recommendedName>
    <alternativeName>
        <fullName evidence="7 8">Mediator complex subunit 17</fullName>
    </alternativeName>
</protein>
<evidence type="ECO:0000313" key="11">
    <source>
        <dbReference type="Proteomes" id="UP000183567"/>
    </source>
</evidence>
<evidence type="ECO:0000256" key="8">
    <source>
        <dbReference type="RuleBase" id="RU364140"/>
    </source>
</evidence>
<dbReference type="AlphaFoldDB" id="A0A1J8QEB6"/>
<name>A0A1J8QEB6_9AGAM</name>
<comment type="caution">
    <text evidence="10">The sequence shown here is derived from an EMBL/GenBank/DDBJ whole genome shotgun (WGS) entry which is preliminary data.</text>
</comment>
<keyword evidence="5 8" id="KW-0804">Transcription</keyword>
<evidence type="ECO:0000256" key="3">
    <source>
        <dbReference type="ARBA" id="ARBA00019610"/>
    </source>
</evidence>
<proteinExistence type="inferred from homology"/>
<accession>A0A1J8QEB6</accession>
<dbReference type="Pfam" id="PF10156">
    <property type="entry name" value="Med17"/>
    <property type="match status" value="1"/>
</dbReference>